<dbReference type="Pfam" id="PF07574">
    <property type="entry name" value="SMC_Nse1"/>
    <property type="match status" value="1"/>
</dbReference>
<dbReference type="Gene3D" id="3.30.40.10">
    <property type="entry name" value="Zinc/RING finger domain, C3HC4 (zinc finger)"/>
    <property type="match status" value="1"/>
</dbReference>
<keyword evidence="11 16" id="KW-0862">Zinc</keyword>
<dbReference type="PROSITE" id="PS50089">
    <property type="entry name" value="ZF_RING_2"/>
    <property type="match status" value="1"/>
</dbReference>
<organism evidence="19 20">
    <name type="scientific">Cerrena zonata</name>
    <dbReference type="NCBI Taxonomy" id="2478898"/>
    <lineage>
        <taxon>Eukaryota</taxon>
        <taxon>Fungi</taxon>
        <taxon>Dikarya</taxon>
        <taxon>Basidiomycota</taxon>
        <taxon>Agaricomycotina</taxon>
        <taxon>Agaricomycetes</taxon>
        <taxon>Polyporales</taxon>
        <taxon>Cerrenaceae</taxon>
        <taxon>Cerrena</taxon>
    </lineage>
</organism>
<dbReference type="GO" id="GO:0030915">
    <property type="term" value="C:Smc5-Smc6 complex"/>
    <property type="evidence" value="ECO:0007669"/>
    <property type="project" value="UniProtKB-UniRule"/>
</dbReference>
<dbReference type="GO" id="GO:0061630">
    <property type="term" value="F:ubiquitin protein ligase activity"/>
    <property type="evidence" value="ECO:0007669"/>
    <property type="project" value="UniProtKB-EC"/>
</dbReference>
<comment type="subcellular location">
    <subcellularLocation>
        <location evidence="2 16">Nucleus</location>
    </subcellularLocation>
</comment>
<evidence type="ECO:0000256" key="8">
    <source>
        <dbReference type="ARBA" id="ARBA00022763"/>
    </source>
</evidence>
<keyword evidence="9 15" id="KW-0863">Zinc-finger</keyword>
<evidence type="ECO:0000256" key="1">
    <source>
        <dbReference type="ARBA" id="ARBA00000900"/>
    </source>
</evidence>
<dbReference type="InterPro" id="IPR013083">
    <property type="entry name" value="Znf_RING/FYVE/PHD"/>
</dbReference>
<evidence type="ECO:0000256" key="11">
    <source>
        <dbReference type="ARBA" id="ARBA00022833"/>
    </source>
</evidence>
<comment type="catalytic activity">
    <reaction evidence="1 16">
        <text>S-ubiquitinyl-[E2 ubiquitin-conjugating enzyme]-L-cysteine + [acceptor protein]-L-lysine = [E2 ubiquitin-conjugating enzyme]-L-cysteine + N(6)-ubiquitinyl-[acceptor protein]-L-lysine.</text>
        <dbReference type="EC" id="2.3.2.27"/>
    </reaction>
</comment>
<evidence type="ECO:0000256" key="3">
    <source>
        <dbReference type="ARBA" id="ARBA00010258"/>
    </source>
</evidence>
<protein>
    <recommendedName>
        <fullName evidence="5 16">Non-structural maintenance of chromosomes element 1 homolog</fullName>
        <ecNumber evidence="4 16">2.3.2.27</ecNumber>
    </recommendedName>
</protein>
<evidence type="ECO:0000259" key="18">
    <source>
        <dbReference type="PROSITE" id="PS50089"/>
    </source>
</evidence>
<dbReference type="GO" id="GO:0005634">
    <property type="term" value="C:nucleus"/>
    <property type="evidence" value="ECO:0007669"/>
    <property type="project" value="UniProtKB-SubCell"/>
</dbReference>
<dbReference type="PANTHER" id="PTHR20973">
    <property type="entry name" value="NON-SMC ELEMENT 1-RELATED"/>
    <property type="match status" value="1"/>
</dbReference>
<evidence type="ECO:0000256" key="15">
    <source>
        <dbReference type="PROSITE-ProRule" id="PRU00175"/>
    </source>
</evidence>
<dbReference type="SUPFAM" id="SSF57850">
    <property type="entry name" value="RING/U-box"/>
    <property type="match status" value="1"/>
</dbReference>
<feature type="region of interest" description="Disordered" evidence="17">
    <location>
        <begin position="232"/>
        <end position="335"/>
    </location>
</feature>
<dbReference type="InterPro" id="IPR036388">
    <property type="entry name" value="WH-like_DNA-bd_sf"/>
</dbReference>
<dbReference type="Gene3D" id="3.90.1150.220">
    <property type="match status" value="1"/>
</dbReference>
<keyword evidence="13 16" id="KW-0234">DNA repair</keyword>
<keyword evidence="7 16" id="KW-0479">Metal-binding</keyword>
<evidence type="ECO:0000256" key="2">
    <source>
        <dbReference type="ARBA" id="ARBA00004123"/>
    </source>
</evidence>
<dbReference type="GO" id="GO:0008270">
    <property type="term" value="F:zinc ion binding"/>
    <property type="evidence" value="ECO:0007669"/>
    <property type="project" value="UniProtKB-KW"/>
</dbReference>
<reference evidence="19 20" key="1">
    <citation type="submission" date="2022-09" db="EMBL/GenBank/DDBJ databases">
        <authorList>
            <person name="Palmer J.M."/>
        </authorList>
    </citation>
    <scope>NUCLEOTIDE SEQUENCE [LARGE SCALE GENOMIC DNA]</scope>
    <source>
        <strain evidence="19 20">DSM 7382</strain>
    </source>
</reference>
<dbReference type="AlphaFoldDB" id="A0AAW0GNC7"/>
<feature type="compositionally biased region" description="Basic residues" evidence="17">
    <location>
        <begin position="294"/>
        <end position="306"/>
    </location>
</feature>
<gene>
    <name evidence="19" type="ORF">QCA50_002927</name>
</gene>
<feature type="domain" description="RING-type" evidence="18">
    <location>
        <begin position="195"/>
        <end position="236"/>
    </location>
</feature>
<evidence type="ECO:0000313" key="19">
    <source>
        <dbReference type="EMBL" id="KAK7693359.1"/>
    </source>
</evidence>
<evidence type="ECO:0000256" key="17">
    <source>
        <dbReference type="SAM" id="MobiDB-lite"/>
    </source>
</evidence>
<feature type="compositionally biased region" description="Acidic residues" evidence="17">
    <location>
        <begin position="309"/>
        <end position="323"/>
    </location>
</feature>
<evidence type="ECO:0000256" key="16">
    <source>
        <dbReference type="RuleBase" id="RU368018"/>
    </source>
</evidence>
<feature type="compositionally biased region" description="Low complexity" evidence="17">
    <location>
        <begin position="281"/>
        <end position="290"/>
    </location>
</feature>
<dbReference type="PANTHER" id="PTHR20973:SF0">
    <property type="entry name" value="NON-STRUCTURAL MAINTENANCE OF CHROMOSOMES ELEMENT 1 HOMOLOG"/>
    <property type="match status" value="1"/>
</dbReference>
<keyword evidence="10 16" id="KW-0833">Ubl conjugation pathway</keyword>
<evidence type="ECO:0000256" key="5">
    <source>
        <dbReference type="ARBA" id="ARBA00019422"/>
    </source>
</evidence>
<dbReference type="Gene3D" id="1.10.10.10">
    <property type="entry name" value="Winged helix-like DNA-binding domain superfamily/Winged helix DNA-binding domain"/>
    <property type="match status" value="1"/>
</dbReference>
<comment type="function">
    <text evidence="16">Acts in a DNA repair pathway for removal of UV-induced DNA damage that is distinct from classical nucleotide excision repair and in repair of ionizing radiation damage. Functions in homologous recombination repair of DNA double strand breaks and in recovery of stalled replication forks.</text>
</comment>
<keyword evidence="14 16" id="KW-0539">Nucleus</keyword>
<evidence type="ECO:0000256" key="9">
    <source>
        <dbReference type="ARBA" id="ARBA00022771"/>
    </source>
</evidence>
<accession>A0AAW0GNC7</accession>
<dbReference type="FunFam" id="1.10.10.10:FF:000270">
    <property type="entry name" value="Non-structural maintenance of chromosomes element 1 homolog"/>
    <property type="match status" value="1"/>
</dbReference>
<dbReference type="Pfam" id="PF08746">
    <property type="entry name" value="zf-RING-like"/>
    <property type="match status" value="1"/>
</dbReference>
<comment type="subunit">
    <text evidence="16">Component of the Smc5-Smc6 complex.</text>
</comment>
<keyword evidence="6 16" id="KW-0808">Transferase</keyword>
<evidence type="ECO:0000256" key="13">
    <source>
        <dbReference type="ARBA" id="ARBA00023204"/>
    </source>
</evidence>
<evidence type="ECO:0000256" key="4">
    <source>
        <dbReference type="ARBA" id="ARBA00012483"/>
    </source>
</evidence>
<evidence type="ECO:0000256" key="6">
    <source>
        <dbReference type="ARBA" id="ARBA00022679"/>
    </source>
</evidence>
<name>A0AAW0GNC7_9APHY</name>
<dbReference type="InterPro" id="IPR011513">
    <property type="entry name" value="Nse1"/>
</dbReference>
<sequence>MVSSNDVQRLFLQAVLSRKVVSQKLAVKIWQKCVDAVTAADETLEIPFSDSRVAWDGFVTKINDSLNPLDLEFAATHDQDTGDEIYAIVNRRGDEVAQIATDYSPAEIAFFKAVVEQIMLAPNESFCVSSLAALREVNTLKQTMTKAQAEILLGSLVAKGWLDKSKKGRYSLSQRTLVELPAYLKSEYPDEICECTICLDIITRGVRCSTAQCKTRMHTYCYNRYKRNGQTCPTCNNHWQPQPVGEEAWRDGQDKGKRRAKQRDSEERSEDEDEEEEAEPSQRQSQPSQAKQNGKGKGKGKGKRKAVASDEEMEEDDEEEEDSPPPRTQKRKGRR</sequence>
<comment type="similarity">
    <text evidence="3 16">Belongs to the NSE1 family.</text>
</comment>
<evidence type="ECO:0000256" key="14">
    <source>
        <dbReference type="ARBA" id="ARBA00023242"/>
    </source>
</evidence>
<dbReference type="GO" id="GO:0000724">
    <property type="term" value="P:double-strand break repair via homologous recombination"/>
    <property type="evidence" value="ECO:0007669"/>
    <property type="project" value="TreeGrafter"/>
</dbReference>
<evidence type="ECO:0000313" key="20">
    <source>
        <dbReference type="Proteomes" id="UP001385951"/>
    </source>
</evidence>
<evidence type="ECO:0000256" key="10">
    <source>
        <dbReference type="ARBA" id="ARBA00022786"/>
    </source>
</evidence>
<dbReference type="InterPro" id="IPR014857">
    <property type="entry name" value="Nse1_RING_C4HC3-type"/>
</dbReference>
<proteinExistence type="inferred from homology"/>
<dbReference type="EC" id="2.3.2.27" evidence="4 16"/>
<evidence type="ECO:0000256" key="12">
    <source>
        <dbReference type="ARBA" id="ARBA00023172"/>
    </source>
</evidence>
<dbReference type="InterPro" id="IPR001841">
    <property type="entry name" value="Znf_RING"/>
</dbReference>
<evidence type="ECO:0000256" key="7">
    <source>
        <dbReference type="ARBA" id="ARBA00022723"/>
    </source>
</evidence>
<comment type="caution">
    <text evidence="19">The sequence shown here is derived from an EMBL/GenBank/DDBJ whole genome shotgun (WGS) entry which is preliminary data.</text>
</comment>
<keyword evidence="8 16" id="KW-0227">DNA damage</keyword>
<keyword evidence="20" id="KW-1185">Reference proteome</keyword>
<dbReference type="EMBL" id="JASBNA010000003">
    <property type="protein sequence ID" value="KAK7693359.1"/>
    <property type="molecule type" value="Genomic_DNA"/>
</dbReference>
<keyword evidence="12 16" id="KW-0233">DNA recombination</keyword>
<feature type="compositionally biased region" description="Acidic residues" evidence="17">
    <location>
        <begin position="267"/>
        <end position="279"/>
    </location>
</feature>
<dbReference type="Proteomes" id="UP001385951">
    <property type="component" value="Unassembled WGS sequence"/>
</dbReference>